<evidence type="ECO:0000259" key="7">
    <source>
        <dbReference type="Pfam" id="PF01551"/>
    </source>
</evidence>
<evidence type="ECO:0000256" key="5">
    <source>
        <dbReference type="ARBA" id="ARBA00022833"/>
    </source>
</evidence>
<dbReference type="InterPro" id="IPR016047">
    <property type="entry name" value="M23ase_b-sheet_dom"/>
</dbReference>
<dbReference type="Pfam" id="PF01551">
    <property type="entry name" value="Peptidase_M23"/>
    <property type="match status" value="1"/>
</dbReference>
<dbReference type="CDD" id="cd12797">
    <property type="entry name" value="M23_peptidase"/>
    <property type="match status" value="1"/>
</dbReference>
<dbReference type="PANTHER" id="PTHR21666">
    <property type="entry name" value="PEPTIDASE-RELATED"/>
    <property type="match status" value="1"/>
</dbReference>
<name>A0A9E6UPL8_9HYPH</name>
<evidence type="ECO:0000256" key="4">
    <source>
        <dbReference type="ARBA" id="ARBA00022801"/>
    </source>
</evidence>
<evidence type="ECO:0000256" key="2">
    <source>
        <dbReference type="ARBA" id="ARBA00022670"/>
    </source>
</evidence>
<organism evidence="8 9">
    <name type="scientific">Chenggangzhangella methanolivorans</name>
    <dbReference type="NCBI Taxonomy" id="1437009"/>
    <lineage>
        <taxon>Bacteria</taxon>
        <taxon>Pseudomonadati</taxon>
        <taxon>Pseudomonadota</taxon>
        <taxon>Alphaproteobacteria</taxon>
        <taxon>Hyphomicrobiales</taxon>
        <taxon>Methylopilaceae</taxon>
        <taxon>Chenggangzhangella</taxon>
    </lineage>
</organism>
<gene>
    <name evidence="8" type="ORF">K6K41_26515</name>
</gene>
<dbReference type="GO" id="GO:0004222">
    <property type="term" value="F:metalloendopeptidase activity"/>
    <property type="evidence" value="ECO:0007669"/>
    <property type="project" value="TreeGrafter"/>
</dbReference>
<keyword evidence="9" id="KW-1185">Reference proteome</keyword>
<keyword evidence="2" id="KW-0645">Protease</keyword>
<sequence>MRLPVPAATISSGFGARPDPFLGRVAFHAGVDFEREQGEPARATAAGRVTNAEWSGGYGLMVEIDHGGGLVTRYGHLSSILVKDGDQVEIGSVVGRVGSTGRSTGPHLHYETRVNGEAVDPMRFLNAGRLLASR</sequence>
<dbReference type="FunFam" id="2.70.70.10:FF:000006">
    <property type="entry name" value="M23 family peptidase"/>
    <property type="match status" value="1"/>
</dbReference>
<comment type="cofactor">
    <cofactor evidence="1">
        <name>Zn(2+)</name>
        <dbReference type="ChEBI" id="CHEBI:29105"/>
    </cofactor>
</comment>
<proteinExistence type="predicted"/>
<keyword evidence="5" id="KW-0862">Zinc</keyword>
<dbReference type="Proteomes" id="UP000825701">
    <property type="component" value="Chromosome"/>
</dbReference>
<evidence type="ECO:0000256" key="1">
    <source>
        <dbReference type="ARBA" id="ARBA00001947"/>
    </source>
</evidence>
<dbReference type="GO" id="GO:0006508">
    <property type="term" value="P:proteolysis"/>
    <property type="evidence" value="ECO:0007669"/>
    <property type="project" value="UniProtKB-KW"/>
</dbReference>
<dbReference type="KEGG" id="cmet:K6K41_26515"/>
<dbReference type="AlphaFoldDB" id="A0A9E6UPL8"/>
<dbReference type="EMBL" id="CP081869">
    <property type="protein sequence ID" value="QZO02536.1"/>
    <property type="molecule type" value="Genomic_DNA"/>
</dbReference>
<dbReference type="InterPro" id="IPR050570">
    <property type="entry name" value="Cell_wall_metabolism_enzyme"/>
</dbReference>
<keyword evidence="4" id="KW-0378">Hydrolase</keyword>
<dbReference type="InterPro" id="IPR011055">
    <property type="entry name" value="Dup_hybrid_motif"/>
</dbReference>
<evidence type="ECO:0000313" key="9">
    <source>
        <dbReference type="Proteomes" id="UP000825701"/>
    </source>
</evidence>
<reference evidence="8" key="1">
    <citation type="submission" date="2021-08" db="EMBL/GenBank/DDBJ databases">
        <authorList>
            <person name="Zhang H."/>
            <person name="Xu M."/>
            <person name="Yu Z."/>
            <person name="Yang L."/>
            <person name="Cai Y."/>
        </authorList>
    </citation>
    <scope>NUCLEOTIDE SEQUENCE</scope>
    <source>
        <strain evidence="8">CHL1</strain>
    </source>
</reference>
<keyword evidence="6" id="KW-0482">Metalloprotease</keyword>
<protein>
    <submittedName>
        <fullName evidence="8">M23 family metallopeptidase</fullName>
    </submittedName>
</protein>
<keyword evidence="3" id="KW-0479">Metal-binding</keyword>
<feature type="domain" description="M23ase beta-sheet core" evidence="7">
    <location>
        <begin position="27"/>
        <end position="121"/>
    </location>
</feature>
<dbReference type="GO" id="GO:0046872">
    <property type="term" value="F:metal ion binding"/>
    <property type="evidence" value="ECO:0007669"/>
    <property type="project" value="UniProtKB-KW"/>
</dbReference>
<dbReference type="PANTHER" id="PTHR21666:SF288">
    <property type="entry name" value="CELL DIVISION PROTEIN YTFB"/>
    <property type="match status" value="1"/>
</dbReference>
<accession>A0A9E6UPL8</accession>
<evidence type="ECO:0000256" key="3">
    <source>
        <dbReference type="ARBA" id="ARBA00022723"/>
    </source>
</evidence>
<evidence type="ECO:0000256" key="6">
    <source>
        <dbReference type="ARBA" id="ARBA00023049"/>
    </source>
</evidence>
<evidence type="ECO:0000313" key="8">
    <source>
        <dbReference type="EMBL" id="QZO02536.1"/>
    </source>
</evidence>
<dbReference type="SUPFAM" id="SSF51261">
    <property type="entry name" value="Duplicated hybrid motif"/>
    <property type="match status" value="1"/>
</dbReference>
<dbReference type="Gene3D" id="2.70.70.10">
    <property type="entry name" value="Glucose Permease (Domain IIA)"/>
    <property type="match status" value="1"/>
</dbReference>